<dbReference type="Proteomes" id="UP000595197">
    <property type="component" value="Chromosome"/>
</dbReference>
<dbReference type="Pfam" id="PF00072">
    <property type="entry name" value="Response_reg"/>
    <property type="match status" value="1"/>
</dbReference>
<accession>A0ABX7AZZ3</accession>
<dbReference type="PANTHER" id="PTHR44591:SF3">
    <property type="entry name" value="RESPONSE REGULATORY DOMAIN-CONTAINING PROTEIN"/>
    <property type="match status" value="1"/>
</dbReference>
<keyword evidence="5" id="KW-1185">Reference proteome</keyword>
<dbReference type="Gene3D" id="3.40.50.2300">
    <property type="match status" value="1"/>
</dbReference>
<organism evidence="4 5">
    <name type="scientific">Skermanella cutis</name>
    <dbReference type="NCBI Taxonomy" id="2775420"/>
    <lineage>
        <taxon>Bacteria</taxon>
        <taxon>Pseudomonadati</taxon>
        <taxon>Pseudomonadota</taxon>
        <taxon>Alphaproteobacteria</taxon>
        <taxon>Rhodospirillales</taxon>
        <taxon>Azospirillaceae</taxon>
        <taxon>Skermanella</taxon>
    </lineage>
</organism>
<gene>
    <name evidence="4" type="ORF">IGS68_16300</name>
</gene>
<feature type="modified residue" description="4-aspartylphosphate" evidence="2">
    <location>
        <position position="80"/>
    </location>
</feature>
<evidence type="ECO:0000259" key="3">
    <source>
        <dbReference type="PROSITE" id="PS50110"/>
    </source>
</evidence>
<dbReference type="InterPro" id="IPR001789">
    <property type="entry name" value="Sig_transdc_resp-reg_receiver"/>
</dbReference>
<name>A0ABX7AZZ3_9PROT</name>
<proteinExistence type="predicted"/>
<evidence type="ECO:0000256" key="2">
    <source>
        <dbReference type="PROSITE-ProRule" id="PRU00169"/>
    </source>
</evidence>
<feature type="domain" description="Response regulatory" evidence="3">
    <location>
        <begin position="29"/>
        <end position="146"/>
    </location>
</feature>
<sequence length="165" mass="17396">MERRHSDASAPEGWGGSPGDFEAAGFRTNVLVLDDDAAVCQAFAFTLEDLGCSVLAVTGIREAFSLIASRGFVPDLIIADQGLEDGMTGLEAVRLLRTRFGKLIPACIVTGDVLADALRDVSAEDIGCLAKPIGSAELQALVAPGAMASCPGMRTELEFRPAWQR</sequence>
<keyword evidence="1 2" id="KW-0597">Phosphoprotein</keyword>
<dbReference type="SMART" id="SM00448">
    <property type="entry name" value="REC"/>
    <property type="match status" value="1"/>
</dbReference>
<evidence type="ECO:0000313" key="4">
    <source>
        <dbReference type="EMBL" id="QQP87655.1"/>
    </source>
</evidence>
<reference evidence="4" key="1">
    <citation type="submission" date="2021-02" db="EMBL/GenBank/DDBJ databases">
        <title>Skermanella TT6 skin isolate.</title>
        <authorList>
            <person name="Lee K."/>
            <person name="Ganzorig M."/>
        </authorList>
    </citation>
    <scope>NUCLEOTIDE SEQUENCE</scope>
    <source>
        <strain evidence="4">TT6</strain>
    </source>
</reference>
<protein>
    <submittedName>
        <fullName evidence="4">Response regulator</fullName>
    </submittedName>
</protein>
<dbReference type="PROSITE" id="PS50110">
    <property type="entry name" value="RESPONSE_REGULATORY"/>
    <property type="match status" value="1"/>
</dbReference>
<dbReference type="PANTHER" id="PTHR44591">
    <property type="entry name" value="STRESS RESPONSE REGULATOR PROTEIN 1"/>
    <property type="match status" value="1"/>
</dbReference>
<evidence type="ECO:0000256" key="1">
    <source>
        <dbReference type="ARBA" id="ARBA00022553"/>
    </source>
</evidence>
<evidence type="ECO:0000313" key="5">
    <source>
        <dbReference type="Proteomes" id="UP000595197"/>
    </source>
</evidence>
<dbReference type="EMBL" id="CP067420">
    <property type="protein sequence ID" value="QQP87655.1"/>
    <property type="molecule type" value="Genomic_DNA"/>
</dbReference>
<dbReference type="InterPro" id="IPR011006">
    <property type="entry name" value="CheY-like_superfamily"/>
</dbReference>
<dbReference type="RefSeq" id="WP_201071196.1">
    <property type="nucleotide sequence ID" value="NZ_CP067420.1"/>
</dbReference>
<dbReference type="SUPFAM" id="SSF52172">
    <property type="entry name" value="CheY-like"/>
    <property type="match status" value="1"/>
</dbReference>
<dbReference type="InterPro" id="IPR050595">
    <property type="entry name" value="Bact_response_regulator"/>
</dbReference>